<evidence type="ECO:0000313" key="3">
    <source>
        <dbReference type="EMBL" id="KAK7435957.1"/>
    </source>
</evidence>
<organism evidence="3 4">
    <name type="scientific">Marasmiellus scandens</name>
    <dbReference type="NCBI Taxonomy" id="2682957"/>
    <lineage>
        <taxon>Eukaryota</taxon>
        <taxon>Fungi</taxon>
        <taxon>Dikarya</taxon>
        <taxon>Basidiomycota</taxon>
        <taxon>Agaricomycotina</taxon>
        <taxon>Agaricomycetes</taxon>
        <taxon>Agaricomycetidae</taxon>
        <taxon>Agaricales</taxon>
        <taxon>Marasmiineae</taxon>
        <taxon>Omphalotaceae</taxon>
        <taxon>Marasmiellus</taxon>
    </lineage>
</organism>
<protein>
    <recommendedName>
        <fullName evidence="2">DUF7330 domain-containing protein</fullName>
    </recommendedName>
</protein>
<comment type="caution">
    <text evidence="3">The sequence shown here is derived from an EMBL/GenBank/DDBJ whole genome shotgun (WGS) entry which is preliminary data.</text>
</comment>
<sequence length="246" mass="27027">MIIPRQDSKDSAKSESSIEDSDAPPSYTSISPGPISPSSIKPCNFVSISRRAHSIKGSFKVDPSLRIPAAFLPALAEGETEKDRHNLRLVSKALNVQADIYILSTQPIDGRQKVILSLNSNHGSIGCKLHRQEGSQPPVVLNAISQNGSVMVHIPRSFQGLITATTRHGGRPRLSEALMTQTTTFGNDGDISRYYVGDYSADHLENNLGDEVHVESKLGSIKLFYDDEEESSYFSDVVQSARRFLW</sequence>
<evidence type="ECO:0000256" key="1">
    <source>
        <dbReference type="SAM" id="MobiDB-lite"/>
    </source>
</evidence>
<feature type="region of interest" description="Disordered" evidence="1">
    <location>
        <begin position="1"/>
        <end position="35"/>
    </location>
</feature>
<keyword evidence="4" id="KW-1185">Reference proteome</keyword>
<reference evidence="3 4" key="1">
    <citation type="submission" date="2024-01" db="EMBL/GenBank/DDBJ databases">
        <title>A draft genome for the cacao thread blight pathogen Marasmiellus scandens.</title>
        <authorList>
            <person name="Baruah I.K."/>
            <person name="Leung J."/>
            <person name="Bukari Y."/>
            <person name="Amoako-Attah I."/>
            <person name="Meinhardt L.W."/>
            <person name="Bailey B.A."/>
            <person name="Cohen S.P."/>
        </authorList>
    </citation>
    <scope>NUCLEOTIDE SEQUENCE [LARGE SCALE GENOMIC DNA]</scope>
    <source>
        <strain evidence="3 4">GH-19</strain>
    </source>
</reference>
<accession>A0ABR1IN30</accession>
<dbReference type="Pfam" id="PF24016">
    <property type="entry name" value="DUF7330"/>
    <property type="match status" value="1"/>
</dbReference>
<evidence type="ECO:0000259" key="2">
    <source>
        <dbReference type="Pfam" id="PF24016"/>
    </source>
</evidence>
<name>A0ABR1IN30_9AGAR</name>
<dbReference type="InterPro" id="IPR055754">
    <property type="entry name" value="DUF7330"/>
</dbReference>
<dbReference type="EMBL" id="JBANRG010000100">
    <property type="protein sequence ID" value="KAK7435957.1"/>
    <property type="molecule type" value="Genomic_DNA"/>
</dbReference>
<gene>
    <name evidence="3" type="ORF">VKT23_019364</name>
</gene>
<feature type="compositionally biased region" description="Basic and acidic residues" evidence="1">
    <location>
        <begin position="1"/>
        <end position="13"/>
    </location>
</feature>
<feature type="domain" description="DUF7330" evidence="2">
    <location>
        <begin position="44"/>
        <end position="228"/>
    </location>
</feature>
<dbReference type="Proteomes" id="UP001498398">
    <property type="component" value="Unassembled WGS sequence"/>
</dbReference>
<evidence type="ECO:0000313" key="4">
    <source>
        <dbReference type="Proteomes" id="UP001498398"/>
    </source>
</evidence>
<proteinExistence type="predicted"/>
<feature type="compositionally biased region" description="Low complexity" evidence="1">
    <location>
        <begin position="24"/>
        <end position="35"/>
    </location>
</feature>